<dbReference type="InterPro" id="IPR028098">
    <property type="entry name" value="Glyco_trans_4-like_N"/>
</dbReference>
<proteinExistence type="predicted"/>
<organism evidence="3 4">
    <name type="scientific">Paenibacillus motobuensis</name>
    <dbReference type="NCBI Taxonomy" id="295324"/>
    <lineage>
        <taxon>Bacteria</taxon>
        <taxon>Bacillati</taxon>
        <taxon>Bacillota</taxon>
        <taxon>Bacilli</taxon>
        <taxon>Bacillales</taxon>
        <taxon>Paenibacillaceae</taxon>
        <taxon>Paenibacillus</taxon>
    </lineage>
</organism>
<keyword evidence="4" id="KW-1185">Reference proteome</keyword>
<name>A0ABN0XV49_9BACL</name>
<gene>
    <name evidence="3" type="ORF">GCM10008933_00930</name>
</gene>
<dbReference type="CDD" id="cd03801">
    <property type="entry name" value="GT4_PimA-like"/>
    <property type="match status" value="1"/>
</dbReference>
<protein>
    <recommendedName>
        <fullName evidence="2">Glycosyltransferase subfamily 4-like N-terminal domain-containing protein</fullName>
    </recommendedName>
</protein>
<evidence type="ECO:0000256" key="1">
    <source>
        <dbReference type="ARBA" id="ARBA00022679"/>
    </source>
</evidence>
<dbReference type="RefSeq" id="WP_343855964.1">
    <property type="nucleotide sequence ID" value="NZ_BAAACX010000002.1"/>
</dbReference>
<evidence type="ECO:0000313" key="3">
    <source>
        <dbReference type="EMBL" id="GAA0373694.1"/>
    </source>
</evidence>
<dbReference type="Pfam" id="PF13439">
    <property type="entry name" value="Glyco_transf_4"/>
    <property type="match status" value="1"/>
</dbReference>
<sequence length="389" mass="45194">MKKILVLNHFPTVYPPRSGGTLRYYHIYNQLSAYYDITLLSQSLSHSGDMVQFSPTFREYRVQKDPLYKQISTRIQNREINYELSLIVNMKLSRRATIYKQYYDDLYEESDIIIHESPYLLRYDRYMGADHKPRIYNSHNHEYLLAEQIWKHETARIHLQAVYRREKKLVQEADLVFAISEMERNSFLSLYNPDPQKIKLAPNGVNPGEWYQRKPGSGTEIKALFIGANYPPNIETVRYIIDHLADQCPEIQFIIAGTCCKAFGISTKSNVQLLGKVRHEQKLELFAHVDIAINPVFVGAGVNIKTIEFLSAGIPLLSTPFGARGLNLVDSKHYFRAEKEDFADKLKLVCRDEQQLQKVAAQGQKYINDNYSWFESAKNLKKEIDQLKI</sequence>
<evidence type="ECO:0000259" key="2">
    <source>
        <dbReference type="Pfam" id="PF13439"/>
    </source>
</evidence>
<accession>A0ABN0XV49</accession>
<comment type="caution">
    <text evidence="3">The sequence shown here is derived from an EMBL/GenBank/DDBJ whole genome shotgun (WGS) entry which is preliminary data.</text>
</comment>
<dbReference type="SUPFAM" id="SSF53756">
    <property type="entry name" value="UDP-Glycosyltransferase/glycogen phosphorylase"/>
    <property type="match status" value="1"/>
</dbReference>
<keyword evidence="1" id="KW-0808">Transferase</keyword>
<evidence type="ECO:0000313" key="4">
    <source>
        <dbReference type="Proteomes" id="UP001500340"/>
    </source>
</evidence>
<dbReference type="Proteomes" id="UP001500340">
    <property type="component" value="Unassembled WGS sequence"/>
</dbReference>
<dbReference type="EMBL" id="BAAACX010000002">
    <property type="protein sequence ID" value="GAA0373694.1"/>
    <property type="molecule type" value="Genomic_DNA"/>
</dbReference>
<dbReference type="PANTHER" id="PTHR46401:SF2">
    <property type="entry name" value="GLYCOSYLTRANSFERASE WBBK-RELATED"/>
    <property type="match status" value="1"/>
</dbReference>
<dbReference type="Gene3D" id="3.40.50.2000">
    <property type="entry name" value="Glycogen Phosphorylase B"/>
    <property type="match status" value="2"/>
</dbReference>
<reference evidence="3 4" key="1">
    <citation type="journal article" date="2019" name="Int. J. Syst. Evol. Microbiol.">
        <title>The Global Catalogue of Microorganisms (GCM) 10K type strain sequencing project: providing services to taxonomists for standard genome sequencing and annotation.</title>
        <authorList>
            <consortium name="The Broad Institute Genomics Platform"/>
            <consortium name="The Broad Institute Genome Sequencing Center for Infectious Disease"/>
            <person name="Wu L."/>
            <person name="Ma J."/>
        </authorList>
    </citation>
    <scope>NUCLEOTIDE SEQUENCE [LARGE SCALE GENOMIC DNA]</scope>
    <source>
        <strain evidence="3 4">JCM 12774</strain>
    </source>
</reference>
<dbReference type="Pfam" id="PF13692">
    <property type="entry name" value="Glyco_trans_1_4"/>
    <property type="match status" value="1"/>
</dbReference>
<feature type="domain" description="Glycosyltransferase subfamily 4-like N-terminal" evidence="2">
    <location>
        <begin position="109"/>
        <end position="207"/>
    </location>
</feature>
<dbReference type="PANTHER" id="PTHR46401">
    <property type="entry name" value="GLYCOSYLTRANSFERASE WBBK-RELATED"/>
    <property type="match status" value="1"/>
</dbReference>